<keyword evidence="3" id="KW-1185">Reference proteome</keyword>
<keyword evidence="1" id="KW-1133">Transmembrane helix</keyword>
<accession>A0ABQ2REF3</accession>
<evidence type="ECO:0000313" key="3">
    <source>
        <dbReference type="Proteomes" id="UP000611554"/>
    </source>
</evidence>
<name>A0ABQ2REF3_9ACTN</name>
<evidence type="ECO:0000256" key="1">
    <source>
        <dbReference type="SAM" id="Phobius"/>
    </source>
</evidence>
<organism evidence="2 3">
    <name type="scientific">Streptosporangium pseudovulgare</name>
    <dbReference type="NCBI Taxonomy" id="35765"/>
    <lineage>
        <taxon>Bacteria</taxon>
        <taxon>Bacillati</taxon>
        <taxon>Actinomycetota</taxon>
        <taxon>Actinomycetes</taxon>
        <taxon>Streptosporangiales</taxon>
        <taxon>Streptosporangiaceae</taxon>
        <taxon>Streptosporangium</taxon>
    </lineage>
</organism>
<keyword evidence="1" id="KW-0472">Membrane</keyword>
<dbReference type="RefSeq" id="WP_229811796.1">
    <property type="nucleotide sequence ID" value="NZ_BMQJ01000018.1"/>
</dbReference>
<dbReference type="Proteomes" id="UP000611554">
    <property type="component" value="Unassembled WGS sequence"/>
</dbReference>
<dbReference type="PROSITE" id="PS51257">
    <property type="entry name" value="PROKAR_LIPOPROTEIN"/>
    <property type="match status" value="1"/>
</dbReference>
<evidence type="ECO:0000313" key="2">
    <source>
        <dbReference type="EMBL" id="GGQ22830.1"/>
    </source>
</evidence>
<comment type="caution">
    <text evidence="2">The sequence shown here is derived from an EMBL/GenBank/DDBJ whole genome shotgun (WGS) entry which is preliminary data.</text>
</comment>
<feature type="transmembrane region" description="Helical" evidence="1">
    <location>
        <begin position="12"/>
        <end position="35"/>
    </location>
</feature>
<protein>
    <submittedName>
        <fullName evidence="2">Uncharacterized protein</fullName>
    </submittedName>
</protein>
<dbReference type="EMBL" id="BMQJ01000018">
    <property type="protein sequence ID" value="GGQ22830.1"/>
    <property type="molecule type" value="Genomic_DNA"/>
</dbReference>
<keyword evidence="1" id="KW-0812">Transmembrane</keyword>
<gene>
    <name evidence="2" type="ORF">GCM10010140_61520</name>
</gene>
<reference evidence="3" key="1">
    <citation type="journal article" date="2019" name="Int. J. Syst. Evol. Microbiol.">
        <title>The Global Catalogue of Microorganisms (GCM) 10K type strain sequencing project: providing services to taxonomists for standard genome sequencing and annotation.</title>
        <authorList>
            <consortium name="The Broad Institute Genomics Platform"/>
            <consortium name="The Broad Institute Genome Sequencing Center for Infectious Disease"/>
            <person name="Wu L."/>
            <person name="Ma J."/>
        </authorList>
    </citation>
    <scope>NUCLEOTIDE SEQUENCE [LARGE SCALE GENOMIC DNA]</scope>
    <source>
        <strain evidence="3">JCM 3115</strain>
    </source>
</reference>
<proteinExistence type="predicted"/>
<sequence>MGSRTGLVAVEIGIPALAATAFGLGACTVVFANAAQAALPDIVAKPLLHKANGH</sequence>